<evidence type="ECO:0000259" key="12">
    <source>
        <dbReference type="Pfam" id="PF00081"/>
    </source>
</evidence>
<evidence type="ECO:0000256" key="10">
    <source>
        <dbReference type="PIRSR" id="PIRSR000349-1"/>
    </source>
</evidence>
<dbReference type="Pfam" id="PF02777">
    <property type="entry name" value="Sod_Fe_C"/>
    <property type="match status" value="1"/>
</dbReference>
<dbReference type="InterPro" id="IPR019833">
    <property type="entry name" value="Mn/Fe_SOD_BS"/>
</dbReference>
<comment type="similarity">
    <text evidence="4 11">Belongs to the iron/manganese superoxide dismutase family.</text>
</comment>
<dbReference type="EC" id="1.15.1.1" evidence="5 11"/>
<dbReference type="InterPro" id="IPR001189">
    <property type="entry name" value="Mn/Fe_SOD"/>
</dbReference>
<dbReference type="InterPro" id="IPR019831">
    <property type="entry name" value="Mn/Fe_SOD_N"/>
</dbReference>
<proteinExistence type="inferred from homology"/>
<keyword evidence="8" id="KW-0464">Manganese</keyword>
<evidence type="ECO:0000256" key="9">
    <source>
        <dbReference type="ARBA" id="ARBA00049204"/>
    </source>
</evidence>
<dbReference type="KEGG" id="olu:OSTLU_31067"/>
<keyword evidence="6 10" id="KW-0479">Metal-binding</keyword>
<evidence type="ECO:0000313" key="14">
    <source>
        <dbReference type="EMBL" id="ABO95483.1"/>
    </source>
</evidence>
<dbReference type="Gene3D" id="1.10.287.990">
    <property type="entry name" value="Fe,Mn superoxide dismutase (SOD) domain"/>
    <property type="match status" value="1"/>
</dbReference>
<keyword evidence="7 11" id="KW-0560">Oxidoreductase</keyword>
<dbReference type="SUPFAM" id="SSF54719">
    <property type="entry name" value="Fe,Mn superoxide dismutase (SOD), C-terminal domain"/>
    <property type="match status" value="1"/>
</dbReference>
<feature type="domain" description="Manganese/iron superoxide dismutase C-terminal" evidence="13">
    <location>
        <begin position="117"/>
        <end position="218"/>
    </location>
</feature>
<evidence type="ECO:0000256" key="1">
    <source>
        <dbReference type="ARBA" id="ARBA00001936"/>
    </source>
</evidence>
<dbReference type="PRINTS" id="PR01703">
    <property type="entry name" value="MNSODISMTASE"/>
</dbReference>
<evidence type="ECO:0000259" key="13">
    <source>
        <dbReference type="Pfam" id="PF02777"/>
    </source>
</evidence>
<comment type="cofactor">
    <cofactor evidence="1">
        <name>Mn(2+)</name>
        <dbReference type="ChEBI" id="CHEBI:29035"/>
    </cofactor>
</comment>
<evidence type="ECO:0000256" key="8">
    <source>
        <dbReference type="ARBA" id="ARBA00023211"/>
    </source>
</evidence>
<dbReference type="InterPro" id="IPR036314">
    <property type="entry name" value="SOD_C_sf"/>
</dbReference>
<evidence type="ECO:0000256" key="2">
    <source>
        <dbReference type="ARBA" id="ARBA00002170"/>
    </source>
</evidence>
<evidence type="ECO:0000256" key="4">
    <source>
        <dbReference type="ARBA" id="ARBA00008714"/>
    </source>
</evidence>
<dbReference type="InterPro" id="IPR050265">
    <property type="entry name" value="Fe/Mn_Superoxide_Dismutase"/>
</dbReference>
<evidence type="ECO:0000313" key="15">
    <source>
        <dbReference type="Proteomes" id="UP000001568"/>
    </source>
</evidence>
<dbReference type="RefSeq" id="XP_001417190.1">
    <property type="nucleotide sequence ID" value="XM_001417153.1"/>
</dbReference>
<dbReference type="GO" id="GO:0030145">
    <property type="term" value="F:manganese ion binding"/>
    <property type="evidence" value="ECO:0007669"/>
    <property type="project" value="TreeGrafter"/>
</dbReference>
<comment type="catalytic activity">
    <reaction evidence="9 11">
        <text>2 superoxide + 2 H(+) = H2O2 + O2</text>
        <dbReference type="Rhea" id="RHEA:20696"/>
        <dbReference type="ChEBI" id="CHEBI:15378"/>
        <dbReference type="ChEBI" id="CHEBI:15379"/>
        <dbReference type="ChEBI" id="CHEBI:16240"/>
        <dbReference type="ChEBI" id="CHEBI:18421"/>
        <dbReference type="EC" id="1.15.1.1"/>
    </reaction>
</comment>
<dbReference type="Proteomes" id="UP000001568">
    <property type="component" value="Chromosome 4"/>
</dbReference>
<dbReference type="AlphaFoldDB" id="A4RVR1"/>
<dbReference type="OMA" id="DHHGNVG"/>
<feature type="binding site" evidence="10">
    <location>
        <position position="190"/>
    </location>
    <ligand>
        <name>Mn(2+)</name>
        <dbReference type="ChEBI" id="CHEBI:29035"/>
    </ligand>
</feature>
<accession>A4RVR1</accession>
<keyword evidence="15" id="KW-1185">Reference proteome</keyword>
<evidence type="ECO:0000256" key="7">
    <source>
        <dbReference type="ARBA" id="ARBA00023002"/>
    </source>
</evidence>
<dbReference type="FunFam" id="3.55.40.20:FF:000002">
    <property type="entry name" value="Superoxide dismutase"/>
    <property type="match status" value="1"/>
</dbReference>
<dbReference type="Gramene" id="ABO95483">
    <property type="protein sequence ID" value="ABO95483"/>
    <property type="gene ID" value="OSTLU_31067"/>
</dbReference>
<organism evidence="14 15">
    <name type="scientific">Ostreococcus lucimarinus (strain CCE9901)</name>
    <dbReference type="NCBI Taxonomy" id="436017"/>
    <lineage>
        <taxon>Eukaryota</taxon>
        <taxon>Viridiplantae</taxon>
        <taxon>Chlorophyta</taxon>
        <taxon>Mamiellophyceae</taxon>
        <taxon>Mamiellales</taxon>
        <taxon>Bathycoccaceae</taxon>
        <taxon>Ostreococcus</taxon>
    </lineage>
</organism>
<feature type="binding site" evidence="10">
    <location>
        <position position="53"/>
    </location>
    <ligand>
        <name>Mn(2+)</name>
        <dbReference type="ChEBI" id="CHEBI:29035"/>
    </ligand>
</feature>
<evidence type="ECO:0000256" key="5">
    <source>
        <dbReference type="ARBA" id="ARBA00012682"/>
    </source>
</evidence>
<feature type="binding site" evidence="10">
    <location>
        <position position="186"/>
    </location>
    <ligand>
        <name>Mn(2+)</name>
        <dbReference type="ChEBI" id="CHEBI:29035"/>
    </ligand>
</feature>
<dbReference type="PANTHER" id="PTHR11404:SF6">
    <property type="entry name" value="SUPEROXIDE DISMUTASE [MN], MITOCHONDRIAL"/>
    <property type="match status" value="1"/>
</dbReference>
<dbReference type="SUPFAM" id="SSF46609">
    <property type="entry name" value="Fe,Mn superoxide dismutase (SOD), N-terminal domain"/>
    <property type="match status" value="1"/>
</dbReference>
<dbReference type="PROSITE" id="PS00088">
    <property type="entry name" value="SOD_MN"/>
    <property type="match status" value="1"/>
</dbReference>
<dbReference type="InterPro" id="IPR019832">
    <property type="entry name" value="Mn/Fe_SOD_C"/>
</dbReference>
<reference evidence="14 15" key="1">
    <citation type="journal article" date="2007" name="Proc. Natl. Acad. Sci. U.S.A.">
        <title>The tiny eukaryote Ostreococcus provides genomic insights into the paradox of plankton speciation.</title>
        <authorList>
            <person name="Palenik B."/>
            <person name="Grimwood J."/>
            <person name="Aerts A."/>
            <person name="Rouze P."/>
            <person name="Salamov A."/>
            <person name="Putnam N."/>
            <person name="Dupont C."/>
            <person name="Jorgensen R."/>
            <person name="Derelle E."/>
            <person name="Rombauts S."/>
            <person name="Zhou K."/>
            <person name="Otillar R."/>
            <person name="Merchant S.S."/>
            <person name="Podell S."/>
            <person name="Gaasterland T."/>
            <person name="Napoli C."/>
            <person name="Gendler K."/>
            <person name="Manuell A."/>
            <person name="Tai V."/>
            <person name="Vallon O."/>
            <person name="Piganeau G."/>
            <person name="Jancek S."/>
            <person name="Heijde M."/>
            <person name="Jabbari K."/>
            <person name="Bowler C."/>
            <person name="Lohr M."/>
            <person name="Robbens S."/>
            <person name="Werner G."/>
            <person name="Dubchak I."/>
            <person name="Pazour G.J."/>
            <person name="Ren Q."/>
            <person name="Paulsen I."/>
            <person name="Delwiche C."/>
            <person name="Schmutz J."/>
            <person name="Rokhsar D."/>
            <person name="Van de Peer Y."/>
            <person name="Moreau H."/>
            <person name="Grigoriev I.V."/>
        </authorList>
    </citation>
    <scope>NUCLEOTIDE SEQUENCE [LARGE SCALE GENOMIC DNA]</scope>
    <source>
        <strain evidence="14 15">CCE9901</strain>
    </source>
</reference>
<feature type="binding site" evidence="10">
    <location>
        <position position="101"/>
    </location>
    <ligand>
        <name>Mn(2+)</name>
        <dbReference type="ChEBI" id="CHEBI:29035"/>
    </ligand>
</feature>
<dbReference type="Pfam" id="PF00081">
    <property type="entry name" value="Sod_Fe_N"/>
    <property type="match status" value="1"/>
</dbReference>
<comment type="function">
    <text evidence="11">Destroys radicals which are normally produced within the cells and which are toxic to biological systems.</text>
</comment>
<dbReference type="HOGENOM" id="CLU_031625_2_1_1"/>
<protein>
    <recommendedName>
        <fullName evidence="5 11">Superoxide dismutase</fullName>
        <ecNumber evidence="5 11">1.15.1.1</ecNumber>
    </recommendedName>
</protein>
<name>A4RVR1_OSTLU</name>
<dbReference type="PANTHER" id="PTHR11404">
    <property type="entry name" value="SUPEROXIDE DISMUTASE 2"/>
    <property type="match status" value="1"/>
</dbReference>
<dbReference type="OrthoDB" id="239262at2759"/>
<dbReference type="GeneID" id="5001449"/>
<dbReference type="Gene3D" id="3.55.40.20">
    <property type="entry name" value="Iron/manganese superoxide dismutase, C-terminal domain"/>
    <property type="match status" value="1"/>
</dbReference>
<evidence type="ECO:0000256" key="6">
    <source>
        <dbReference type="ARBA" id="ARBA00022723"/>
    </source>
</evidence>
<dbReference type="PIRSF" id="PIRSF000349">
    <property type="entry name" value="SODismutase"/>
    <property type="match status" value="1"/>
</dbReference>
<evidence type="ECO:0000256" key="3">
    <source>
        <dbReference type="ARBA" id="ARBA00004305"/>
    </source>
</evidence>
<dbReference type="GO" id="GO:0005759">
    <property type="term" value="C:mitochondrial matrix"/>
    <property type="evidence" value="ECO:0007669"/>
    <property type="project" value="UniProtKB-SubCell"/>
</dbReference>
<dbReference type="InterPro" id="IPR036324">
    <property type="entry name" value="Mn/Fe_SOD_N_sf"/>
</dbReference>
<dbReference type="EMBL" id="CP000584">
    <property type="protein sequence ID" value="ABO95483.1"/>
    <property type="molecule type" value="Genomic_DNA"/>
</dbReference>
<dbReference type="GO" id="GO:0004784">
    <property type="term" value="F:superoxide dismutase activity"/>
    <property type="evidence" value="ECO:0007669"/>
    <property type="project" value="UniProtKB-EC"/>
</dbReference>
<dbReference type="eggNOG" id="KOG0876">
    <property type="taxonomic scope" value="Eukaryota"/>
</dbReference>
<comment type="subcellular location">
    <subcellularLocation>
        <location evidence="3">Mitochondrion matrix</location>
    </subcellularLocation>
</comment>
<comment type="function">
    <text evidence="2">Destroys superoxide anion radicals which are normally produced within the cells and which are toxic to biological systems.</text>
</comment>
<evidence type="ECO:0000256" key="11">
    <source>
        <dbReference type="RuleBase" id="RU000414"/>
    </source>
</evidence>
<feature type="domain" description="Manganese/iron superoxide dismutase N-terminal" evidence="12">
    <location>
        <begin position="30"/>
        <end position="108"/>
    </location>
</feature>
<dbReference type="STRING" id="436017.A4RVR1"/>
<gene>
    <name evidence="14" type="primary">sodA</name>
    <name evidence="14" type="ORF">OSTLU_31067</name>
</gene>
<sequence length="224" mass="25046">MLSRAVTTSARRCRALASSRAPTRAFVSAKLPDLDYDFSALEPVICAEIMEIHHQKHHNTYVTNFNIAQEKYAEAEAKGDYAGMIAMQPAIKFNGGGHVNHALFWKCLTPPKDYALPEGELLKMIERDFGSLNAMQDKFTAATVAVQGSGWGWLGYDKANKKLAVTTTANQDVCLSTGLTPILGVDTWEHAYYLQYKNLRPDYVKNLWKIINWKNVGENLKSAM</sequence>
<dbReference type="FunFam" id="1.10.287.990:FF:000001">
    <property type="entry name" value="Superoxide dismutase"/>
    <property type="match status" value="1"/>
</dbReference>